<dbReference type="InterPro" id="IPR010345">
    <property type="entry name" value="IL-17_fam"/>
</dbReference>
<evidence type="ECO:0000256" key="3">
    <source>
        <dbReference type="ARBA" id="ARBA00022525"/>
    </source>
</evidence>
<comment type="subcellular location">
    <subcellularLocation>
        <location evidence="1">Secreted</location>
    </subcellularLocation>
</comment>
<evidence type="ECO:0000313" key="6">
    <source>
        <dbReference type="EMBL" id="EFX83770.1"/>
    </source>
</evidence>
<accession>E9GA38</accession>
<dbReference type="GO" id="GO:0005576">
    <property type="term" value="C:extracellular region"/>
    <property type="evidence" value="ECO:0007669"/>
    <property type="project" value="UniProtKB-SubCell"/>
</dbReference>
<reference evidence="6 7" key="1">
    <citation type="journal article" date="2011" name="Science">
        <title>The ecoresponsive genome of Daphnia pulex.</title>
        <authorList>
            <person name="Colbourne J.K."/>
            <person name="Pfrender M.E."/>
            <person name="Gilbert D."/>
            <person name="Thomas W.K."/>
            <person name="Tucker A."/>
            <person name="Oakley T.H."/>
            <person name="Tokishita S."/>
            <person name="Aerts A."/>
            <person name="Arnold G.J."/>
            <person name="Basu M.K."/>
            <person name="Bauer D.J."/>
            <person name="Caceres C.E."/>
            <person name="Carmel L."/>
            <person name="Casola C."/>
            <person name="Choi J.H."/>
            <person name="Detter J.C."/>
            <person name="Dong Q."/>
            <person name="Dusheyko S."/>
            <person name="Eads B.D."/>
            <person name="Frohlich T."/>
            <person name="Geiler-Samerotte K.A."/>
            <person name="Gerlach D."/>
            <person name="Hatcher P."/>
            <person name="Jogdeo S."/>
            <person name="Krijgsveld J."/>
            <person name="Kriventseva E.V."/>
            <person name="Kultz D."/>
            <person name="Laforsch C."/>
            <person name="Lindquist E."/>
            <person name="Lopez J."/>
            <person name="Manak J.R."/>
            <person name="Muller J."/>
            <person name="Pangilinan J."/>
            <person name="Patwardhan R.P."/>
            <person name="Pitluck S."/>
            <person name="Pritham E.J."/>
            <person name="Rechtsteiner A."/>
            <person name="Rho M."/>
            <person name="Rogozin I.B."/>
            <person name="Sakarya O."/>
            <person name="Salamov A."/>
            <person name="Schaack S."/>
            <person name="Shapiro H."/>
            <person name="Shiga Y."/>
            <person name="Skalitzky C."/>
            <person name="Smith Z."/>
            <person name="Souvorov A."/>
            <person name="Sung W."/>
            <person name="Tang Z."/>
            <person name="Tsuchiya D."/>
            <person name="Tu H."/>
            <person name="Vos H."/>
            <person name="Wang M."/>
            <person name="Wolf Y.I."/>
            <person name="Yamagata H."/>
            <person name="Yamada T."/>
            <person name="Ye Y."/>
            <person name="Shaw J.R."/>
            <person name="Andrews J."/>
            <person name="Crease T.J."/>
            <person name="Tang H."/>
            <person name="Lucas S.M."/>
            <person name="Robertson H.M."/>
            <person name="Bork P."/>
            <person name="Koonin E.V."/>
            <person name="Zdobnov E.M."/>
            <person name="Grigoriev I.V."/>
            <person name="Lynch M."/>
            <person name="Boore J.L."/>
        </authorList>
    </citation>
    <scope>NUCLEOTIDE SEQUENCE [LARGE SCALE GENOMIC DNA]</scope>
</reference>
<organism evidence="6 7">
    <name type="scientific">Daphnia pulex</name>
    <name type="common">Water flea</name>
    <dbReference type="NCBI Taxonomy" id="6669"/>
    <lineage>
        <taxon>Eukaryota</taxon>
        <taxon>Metazoa</taxon>
        <taxon>Ecdysozoa</taxon>
        <taxon>Arthropoda</taxon>
        <taxon>Crustacea</taxon>
        <taxon>Branchiopoda</taxon>
        <taxon>Diplostraca</taxon>
        <taxon>Cladocera</taxon>
        <taxon>Anomopoda</taxon>
        <taxon>Daphniidae</taxon>
        <taxon>Daphnia</taxon>
    </lineage>
</organism>
<dbReference type="SUPFAM" id="SSF57501">
    <property type="entry name" value="Cystine-knot cytokines"/>
    <property type="match status" value="1"/>
</dbReference>
<evidence type="ECO:0000256" key="5">
    <source>
        <dbReference type="SAM" id="SignalP"/>
    </source>
</evidence>
<gene>
    <name evidence="6" type="ORF">DAPPUDRAFT_315565</name>
</gene>
<feature type="chain" id="PRO_5003236797" evidence="5">
    <location>
        <begin position="31"/>
        <end position="190"/>
    </location>
</feature>
<dbReference type="GO" id="GO:0005125">
    <property type="term" value="F:cytokine activity"/>
    <property type="evidence" value="ECO:0007669"/>
    <property type="project" value="InterPro"/>
</dbReference>
<name>E9GA38_DAPPU</name>
<dbReference type="AlphaFoldDB" id="E9GA38"/>
<dbReference type="EMBL" id="GL732536">
    <property type="protein sequence ID" value="EFX83770.1"/>
    <property type="molecule type" value="Genomic_DNA"/>
</dbReference>
<sequence length="190" mass="20738">MRMKQASNASCSMLTVVILLAGLAVAGVAAIESNSQLTVDPLTGPVVQLEEEGGRFNSSSDGHLLKMIRRELHHHQRHQCPIHPDPQSPHLQRRSLCPFDIQRDVNPLRIPDVIHRAHCLCESSPCSAGQQSQSQQPARCLSLVSPLKVAYLDPQLKLVVATEVIHVPVACICAVQPAGRHMPANRNIVV</sequence>
<dbReference type="HOGENOM" id="CLU_1429343_0_0_1"/>
<evidence type="ECO:0000313" key="7">
    <source>
        <dbReference type="Proteomes" id="UP000000305"/>
    </source>
</evidence>
<evidence type="ECO:0000256" key="1">
    <source>
        <dbReference type="ARBA" id="ARBA00004613"/>
    </source>
</evidence>
<protein>
    <submittedName>
        <fullName evidence="6">Uncharacterized protein</fullName>
    </submittedName>
</protein>
<keyword evidence="4 5" id="KW-0732">Signal</keyword>
<feature type="signal peptide" evidence="5">
    <location>
        <begin position="1"/>
        <end position="30"/>
    </location>
</feature>
<dbReference type="Proteomes" id="UP000000305">
    <property type="component" value="Unassembled WGS sequence"/>
</dbReference>
<keyword evidence="7" id="KW-1185">Reference proteome</keyword>
<comment type="similarity">
    <text evidence="2">Belongs to the IL-17 family.</text>
</comment>
<dbReference type="InParanoid" id="E9GA38"/>
<dbReference type="KEGG" id="dpx:DAPPUDRAFT_315565"/>
<keyword evidence="3" id="KW-0964">Secreted</keyword>
<dbReference type="InterPro" id="IPR029034">
    <property type="entry name" value="Cystine-knot_cytokine"/>
</dbReference>
<dbReference type="Gene3D" id="2.10.90.10">
    <property type="entry name" value="Cystine-knot cytokines"/>
    <property type="match status" value="1"/>
</dbReference>
<dbReference type="OrthoDB" id="6485227at2759"/>
<dbReference type="Pfam" id="PF06083">
    <property type="entry name" value="IL17"/>
    <property type="match status" value="1"/>
</dbReference>
<evidence type="ECO:0000256" key="4">
    <source>
        <dbReference type="ARBA" id="ARBA00022729"/>
    </source>
</evidence>
<evidence type="ECO:0000256" key="2">
    <source>
        <dbReference type="ARBA" id="ARBA00007236"/>
    </source>
</evidence>
<proteinExistence type="inferred from homology"/>